<dbReference type="GO" id="GO:0003677">
    <property type="term" value="F:DNA binding"/>
    <property type="evidence" value="ECO:0007669"/>
    <property type="project" value="InterPro"/>
</dbReference>
<organism evidence="2 3">
    <name type="scientific">Nocardia jinanensis</name>
    <dbReference type="NCBI Taxonomy" id="382504"/>
    <lineage>
        <taxon>Bacteria</taxon>
        <taxon>Bacillati</taxon>
        <taxon>Actinomycetota</taxon>
        <taxon>Actinomycetes</taxon>
        <taxon>Mycobacteriales</taxon>
        <taxon>Nocardiaceae</taxon>
        <taxon>Nocardia</taxon>
    </lineage>
</organism>
<feature type="domain" description="HTH cro/C1-type" evidence="1">
    <location>
        <begin position="21"/>
        <end position="76"/>
    </location>
</feature>
<dbReference type="CDD" id="cd00093">
    <property type="entry name" value="HTH_XRE"/>
    <property type="match status" value="1"/>
</dbReference>
<proteinExistence type="predicted"/>
<dbReference type="EMBL" id="BMMH01000011">
    <property type="protein sequence ID" value="GGL28020.1"/>
    <property type="molecule type" value="Genomic_DNA"/>
</dbReference>
<dbReference type="SMART" id="SM00530">
    <property type="entry name" value="HTH_XRE"/>
    <property type="match status" value="1"/>
</dbReference>
<name>A0A917RU30_9NOCA</name>
<protein>
    <submittedName>
        <fullName evidence="2">Transcriptional regulator</fullName>
    </submittedName>
</protein>
<dbReference type="RefSeq" id="WP_058855326.1">
    <property type="nucleotide sequence ID" value="NZ_BMMH01000011.1"/>
</dbReference>
<dbReference type="Pfam" id="PF13560">
    <property type="entry name" value="HTH_31"/>
    <property type="match status" value="1"/>
</dbReference>
<dbReference type="InterPro" id="IPR001387">
    <property type="entry name" value="Cro/C1-type_HTH"/>
</dbReference>
<evidence type="ECO:0000313" key="2">
    <source>
        <dbReference type="EMBL" id="GGL28020.1"/>
    </source>
</evidence>
<keyword evidence="3" id="KW-1185">Reference proteome</keyword>
<evidence type="ECO:0000313" key="3">
    <source>
        <dbReference type="Proteomes" id="UP000638263"/>
    </source>
</evidence>
<dbReference type="SUPFAM" id="SSF47413">
    <property type="entry name" value="lambda repressor-like DNA-binding domains"/>
    <property type="match status" value="1"/>
</dbReference>
<dbReference type="AlphaFoldDB" id="A0A917RU30"/>
<dbReference type="Pfam" id="PF19054">
    <property type="entry name" value="DUF5753"/>
    <property type="match status" value="1"/>
</dbReference>
<reference evidence="2" key="1">
    <citation type="journal article" date="2014" name="Int. J. Syst. Evol. Microbiol.">
        <title>Complete genome sequence of Corynebacterium casei LMG S-19264T (=DSM 44701T), isolated from a smear-ripened cheese.</title>
        <authorList>
            <consortium name="US DOE Joint Genome Institute (JGI-PGF)"/>
            <person name="Walter F."/>
            <person name="Albersmeier A."/>
            <person name="Kalinowski J."/>
            <person name="Ruckert C."/>
        </authorList>
    </citation>
    <scope>NUCLEOTIDE SEQUENCE</scope>
    <source>
        <strain evidence="2">CGMCC 4.3508</strain>
    </source>
</reference>
<dbReference type="InterPro" id="IPR010982">
    <property type="entry name" value="Lambda_DNA-bd_dom_sf"/>
</dbReference>
<dbReference type="Proteomes" id="UP000638263">
    <property type="component" value="Unassembled WGS sequence"/>
</dbReference>
<gene>
    <name evidence="2" type="ORF">GCM10011588_48550</name>
</gene>
<sequence>MDSDEGAEPSTLPRRQLGRFLREHREAIGLSLAKAAALVELSQAALQRIEATRTKKVRAVDVRALCELYEVPRDETVRALDLAEQAKVTSWYTAFAGLYSDPTFNMYVELSASARQLVSYQEIVFGLVQTPDYARALISSFYREESPDDIERRVGLRMKRQSIVTRKADPVRLELLLHESALQRMVGGPKVMAEQLRYLAEIGKRPNVDIRIHPYSAGCAQGLLHGPFVILDFGADVRGRPVEPPLVYFEGVGKPDLYLENGGDVRRYDELASMIRSAAHDQVQSRELLRHTAREYEA</sequence>
<dbReference type="PROSITE" id="PS50943">
    <property type="entry name" value="HTH_CROC1"/>
    <property type="match status" value="1"/>
</dbReference>
<comment type="caution">
    <text evidence="2">The sequence shown here is derived from an EMBL/GenBank/DDBJ whole genome shotgun (WGS) entry which is preliminary data.</text>
</comment>
<accession>A0A917RU30</accession>
<dbReference type="Gene3D" id="1.10.260.40">
    <property type="entry name" value="lambda repressor-like DNA-binding domains"/>
    <property type="match status" value="1"/>
</dbReference>
<dbReference type="InterPro" id="IPR043917">
    <property type="entry name" value="DUF5753"/>
</dbReference>
<reference evidence="2" key="2">
    <citation type="submission" date="2020-09" db="EMBL/GenBank/DDBJ databases">
        <authorList>
            <person name="Sun Q."/>
            <person name="Zhou Y."/>
        </authorList>
    </citation>
    <scope>NUCLEOTIDE SEQUENCE</scope>
    <source>
        <strain evidence="2">CGMCC 4.3508</strain>
    </source>
</reference>
<evidence type="ECO:0000259" key="1">
    <source>
        <dbReference type="PROSITE" id="PS50943"/>
    </source>
</evidence>